<accession>A0A559SP27</accession>
<proteinExistence type="predicted"/>
<protein>
    <submittedName>
        <fullName evidence="1">Uncharacterized protein</fullName>
    </submittedName>
</protein>
<organism evidence="1 2">
    <name type="scientific">Rhizobium mongolense USDA 1844</name>
    <dbReference type="NCBI Taxonomy" id="1079460"/>
    <lineage>
        <taxon>Bacteria</taxon>
        <taxon>Pseudomonadati</taxon>
        <taxon>Pseudomonadota</taxon>
        <taxon>Alphaproteobacteria</taxon>
        <taxon>Hyphomicrobiales</taxon>
        <taxon>Rhizobiaceae</taxon>
        <taxon>Rhizobium/Agrobacterium group</taxon>
        <taxon>Rhizobium</taxon>
    </lineage>
</organism>
<evidence type="ECO:0000313" key="1">
    <source>
        <dbReference type="EMBL" id="TVZ64116.1"/>
    </source>
</evidence>
<dbReference type="EMBL" id="VISO01000003">
    <property type="protein sequence ID" value="TVZ64116.1"/>
    <property type="molecule type" value="Genomic_DNA"/>
</dbReference>
<comment type="caution">
    <text evidence="1">The sequence shown here is derived from an EMBL/GenBank/DDBJ whole genome shotgun (WGS) entry which is preliminary data.</text>
</comment>
<gene>
    <name evidence="1" type="ORF">BCL32_4320</name>
</gene>
<dbReference type="Proteomes" id="UP000319824">
    <property type="component" value="Unassembled WGS sequence"/>
</dbReference>
<name>A0A559SP27_9HYPH</name>
<sequence length="43" mass="4748">MIAELVVWATMVAVDADTVKCLPSGQNIHLLGTVFRSYEFLAH</sequence>
<dbReference type="AlphaFoldDB" id="A0A559SP27"/>
<evidence type="ECO:0000313" key="2">
    <source>
        <dbReference type="Proteomes" id="UP000319824"/>
    </source>
</evidence>
<reference evidence="1 2" key="1">
    <citation type="submission" date="2019-06" db="EMBL/GenBank/DDBJ databases">
        <title>Pac Bio to generate improved reference genome sequences for organisms with transposon mutant libraries (support for FEBA project).</title>
        <authorList>
            <person name="Blow M."/>
        </authorList>
    </citation>
    <scope>NUCLEOTIDE SEQUENCE [LARGE SCALE GENOMIC DNA]</scope>
    <source>
        <strain evidence="1 2">USDA 1844</strain>
    </source>
</reference>